<name>A0ABX0WBN6_9RHOB</name>
<proteinExistence type="predicted"/>
<gene>
    <name evidence="1" type="ORF">DL239_19210</name>
</gene>
<evidence type="ECO:0000313" key="2">
    <source>
        <dbReference type="Proteomes" id="UP001429564"/>
    </source>
</evidence>
<comment type="caution">
    <text evidence="1">The sequence shown here is derived from an EMBL/GenBank/DDBJ whole genome shotgun (WGS) entry which is preliminary data.</text>
</comment>
<protein>
    <submittedName>
        <fullName evidence="1">Uncharacterized protein</fullName>
    </submittedName>
</protein>
<dbReference type="Proteomes" id="UP001429564">
    <property type="component" value="Unassembled WGS sequence"/>
</dbReference>
<dbReference type="EMBL" id="QHLQ01000028">
    <property type="protein sequence ID" value="NIZ63098.1"/>
    <property type="molecule type" value="Genomic_DNA"/>
</dbReference>
<keyword evidence="2" id="KW-1185">Reference proteome</keyword>
<reference evidence="1 2" key="1">
    <citation type="submission" date="2018-05" db="EMBL/GenBank/DDBJ databases">
        <authorList>
            <person name="Zhang Y.-J."/>
        </authorList>
    </citation>
    <scope>NUCLEOTIDE SEQUENCE [LARGE SCALE GENOMIC DNA]</scope>
    <source>
        <strain evidence="1 2">CY04</strain>
    </source>
</reference>
<dbReference type="RefSeq" id="WP_167685705.1">
    <property type="nucleotide sequence ID" value="NZ_QHLQ01000028.1"/>
</dbReference>
<sequence length="76" mass="8655">MADSIGTKAFVTDVLDDDDFDRRMKVYRDIGFDHIDPAGDPKRLYLTIKDADSADCHLPLYASPFQRTFMPAELDN</sequence>
<accession>A0ABX0WBN6</accession>
<evidence type="ECO:0000313" key="1">
    <source>
        <dbReference type="EMBL" id="NIZ63098.1"/>
    </source>
</evidence>
<organism evidence="1 2">
    <name type="scientific">Parasedimentitalea denitrificans</name>
    <dbReference type="NCBI Taxonomy" id="2211118"/>
    <lineage>
        <taxon>Bacteria</taxon>
        <taxon>Pseudomonadati</taxon>
        <taxon>Pseudomonadota</taxon>
        <taxon>Alphaproteobacteria</taxon>
        <taxon>Rhodobacterales</taxon>
        <taxon>Paracoccaceae</taxon>
        <taxon>Parasedimentitalea</taxon>
    </lineage>
</organism>